<dbReference type="EMBL" id="JAPEUY010000010">
    <property type="protein sequence ID" value="KAJ4368803.1"/>
    <property type="molecule type" value="Genomic_DNA"/>
</dbReference>
<evidence type="ECO:0008006" key="3">
    <source>
        <dbReference type="Google" id="ProtNLM"/>
    </source>
</evidence>
<dbReference type="Proteomes" id="UP001140560">
    <property type="component" value="Unassembled WGS sequence"/>
</dbReference>
<organism evidence="1 2">
    <name type="scientific">Neocucurbitaria cava</name>
    <dbReference type="NCBI Taxonomy" id="798079"/>
    <lineage>
        <taxon>Eukaryota</taxon>
        <taxon>Fungi</taxon>
        <taxon>Dikarya</taxon>
        <taxon>Ascomycota</taxon>
        <taxon>Pezizomycotina</taxon>
        <taxon>Dothideomycetes</taxon>
        <taxon>Pleosporomycetidae</taxon>
        <taxon>Pleosporales</taxon>
        <taxon>Pleosporineae</taxon>
        <taxon>Cucurbitariaceae</taxon>
        <taxon>Neocucurbitaria</taxon>
    </lineage>
</organism>
<evidence type="ECO:0000313" key="2">
    <source>
        <dbReference type="Proteomes" id="UP001140560"/>
    </source>
</evidence>
<comment type="caution">
    <text evidence="1">The sequence shown here is derived from an EMBL/GenBank/DDBJ whole genome shotgun (WGS) entry which is preliminary data.</text>
</comment>
<dbReference type="AlphaFoldDB" id="A0A9W9CL53"/>
<proteinExistence type="predicted"/>
<keyword evidence="2" id="KW-1185">Reference proteome</keyword>
<gene>
    <name evidence="1" type="ORF">N0V83_005885</name>
</gene>
<accession>A0A9W9CL53</accession>
<evidence type="ECO:0000313" key="1">
    <source>
        <dbReference type="EMBL" id="KAJ4368803.1"/>
    </source>
</evidence>
<sequence>MDCSHPVMSGGISIEQCNREYQERLDACKAKYGVTTRRQSTADTFKTSKRQNSAASNCSGNSDVFSIADKDYSGNLTLQEYLDFVNYTAQGQLTDRNLIRQWVSYFYR</sequence>
<name>A0A9W9CL53_9PLEO</name>
<reference evidence="1" key="1">
    <citation type="submission" date="2022-10" db="EMBL/GenBank/DDBJ databases">
        <title>Tapping the CABI collections for fungal endophytes: first genome assemblies for Collariella, Neodidymelliopsis, Ascochyta clinopodiicola, Didymella pomorum, Didymosphaeria variabile, Neocosmospora piperis and Neocucurbitaria cava.</title>
        <authorList>
            <person name="Hill R."/>
        </authorList>
    </citation>
    <scope>NUCLEOTIDE SEQUENCE</scope>
    <source>
        <strain evidence="1">IMI 356814</strain>
    </source>
</reference>
<protein>
    <recommendedName>
        <fullName evidence="3">EF-hand domain-containing protein</fullName>
    </recommendedName>
</protein>
<dbReference type="OrthoDB" id="3799936at2759"/>